<feature type="domain" description="Uroporphyrinogen decarboxylase (URO-D)" evidence="1">
    <location>
        <begin position="3"/>
        <end position="342"/>
    </location>
</feature>
<dbReference type="Proteomes" id="UP000199652">
    <property type="component" value="Unassembled WGS sequence"/>
</dbReference>
<dbReference type="CDD" id="cd03465">
    <property type="entry name" value="URO-D_like"/>
    <property type="match status" value="1"/>
</dbReference>
<organism evidence="2 3">
    <name type="scientific">Eubacterium barkeri</name>
    <name type="common">Clostridium barkeri</name>
    <dbReference type="NCBI Taxonomy" id="1528"/>
    <lineage>
        <taxon>Bacteria</taxon>
        <taxon>Bacillati</taxon>
        <taxon>Bacillota</taxon>
        <taxon>Clostridia</taxon>
        <taxon>Eubacteriales</taxon>
        <taxon>Eubacteriaceae</taxon>
        <taxon>Eubacterium</taxon>
    </lineage>
</organism>
<name>A0A1H3FE10_EUBBA</name>
<dbReference type="Pfam" id="PF01208">
    <property type="entry name" value="URO-D"/>
    <property type="match status" value="1"/>
</dbReference>
<dbReference type="OrthoDB" id="1914371at2"/>
<dbReference type="PANTHER" id="PTHR47099:SF1">
    <property type="entry name" value="METHYLCOBAMIDE:COM METHYLTRANSFERASE MTBA"/>
    <property type="match status" value="1"/>
</dbReference>
<dbReference type="AlphaFoldDB" id="A0A1H3FE10"/>
<reference evidence="3" key="1">
    <citation type="submission" date="2016-10" db="EMBL/GenBank/DDBJ databases">
        <authorList>
            <person name="Varghese N."/>
            <person name="Submissions S."/>
        </authorList>
    </citation>
    <scope>NUCLEOTIDE SEQUENCE [LARGE SCALE GENOMIC DNA]</scope>
    <source>
        <strain evidence="3">VPI 5359</strain>
    </source>
</reference>
<gene>
    <name evidence="2" type="ORF">SAMN04488579_11023</name>
</gene>
<dbReference type="STRING" id="1528.SAMN04488579_11023"/>
<accession>A0A1H3FE10</accession>
<evidence type="ECO:0000259" key="1">
    <source>
        <dbReference type="Pfam" id="PF01208"/>
    </source>
</evidence>
<dbReference type="InterPro" id="IPR038071">
    <property type="entry name" value="UROD/MetE-like_sf"/>
</dbReference>
<dbReference type="Gene3D" id="3.20.20.210">
    <property type="match status" value="1"/>
</dbReference>
<dbReference type="SUPFAM" id="SSF51726">
    <property type="entry name" value="UROD/MetE-like"/>
    <property type="match status" value="1"/>
</dbReference>
<dbReference type="PANTHER" id="PTHR47099">
    <property type="entry name" value="METHYLCOBAMIDE:COM METHYLTRANSFERASE MTBA"/>
    <property type="match status" value="1"/>
</dbReference>
<dbReference type="RefSeq" id="WP_090245039.1">
    <property type="nucleotide sequence ID" value="NZ_FNOU01000010.1"/>
</dbReference>
<dbReference type="GO" id="GO:0004853">
    <property type="term" value="F:uroporphyrinogen decarboxylase activity"/>
    <property type="evidence" value="ECO:0007669"/>
    <property type="project" value="InterPro"/>
</dbReference>
<protein>
    <submittedName>
        <fullName evidence="2">Uroporphyrinogen decarboxylase</fullName>
    </submittedName>
</protein>
<dbReference type="EMBL" id="FNOU01000010">
    <property type="protein sequence ID" value="SDX89221.1"/>
    <property type="molecule type" value="Genomic_DNA"/>
</dbReference>
<sequence>MNSMERVTLTLQHKEADRIPVYPLINSVSRKALGISYEEWTKDVPKCAEAILKATDEVGCDCISTLVDLSVEAADWGQELEYSEDAAAHPNYDNCLIKSEEDYAKIGVLNPRETPRMKEHIELARLLYEAKGNEKPIVGFVFGPLGILGMMRGQDNLYMDLMMCPDKLKVALKNIADTITELAIALLEVGCHAIMFDTLFASKSIMSPEMWDEFEGVYMVDICNAVRDHGGMVMLHNCGNGIYIREQIERMHPVLISLQHLPPDCASMAELKEKYGKEITIMGHVEPGFIYAATEEEVRTVCREQIDAYKKDGGFMLATGCEYPAALDFHMAKVMVEEAKTYGKYSN</sequence>
<evidence type="ECO:0000313" key="2">
    <source>
        <dbReference type="EMBL" id="SDX89221.1"/>
    </source>
</evidence>
<evidence type="ECO:0000313" key="3">
    <source>
        <dbReference type="Proteomes" id="UP000199652"/>
    </source>
</evidence>
<proteinExistence type="predicted"/>
<dbReference type="InterPro" id="IPR052024">
    <property type="entry name" value="Methanogen_methyltrans"/>
</dbReference>
<keyword evidence="3" id="KW-1185">Reference proteome</keyword>
<dbReference type="GO" id="GO:0006779">
    <property type="term" value="P:porphyrin-containing compound biosynthetic process"/>
    <property type="evidence" value="ECO:0007669"/>
    <property type="project" value="InterPro"/>
</dbReference>
<dbReference type="InterPro" id="IPR000257">
    <property type="entry name" value="Uroporphyrinogen_deCOase"/>
</dbReference>